<gene>
    <name evidence="1" type="ORF">MM171B03352_0005</name>
</gene>
<protein>
    <submittedName>
        <fullName evidence="1">Uncharacterized protein</fullName>
    </submittedName>
</protein>
<accession>A0A6M3X6C2</accession>
<sequence length="72" mass="8560">MSEHSWLPFYNRKSYQPEERQPHSWTPKPGRLPSCGKCITYHGHLICEDVITCPYKKELKEMQTNEHKENAD</sequence>
<name>A0A6M3X6C2_9ZZZZ</name>
<dbReference type="AlphaFoldDB" id="A0A6M3X6C2"/>
<proteinExistence type="predicted"/>
<dbReference type="EMBL" id="MT143954">
    <property type="protein sequence ID" value="QJH93189.1"/>
    <property type="molecule type" value="Genomic_DNA"/>
</dbReference>
<reference evidence="1" key="1">
    <citation type="submission" date="2020-03" db="EMBL/GenBank/DDBJ databases">
        <title>The deep terrestrial virosphere.</title>
        <authorList>
            <person name="Holmfeldt K."/>
            <person name="Nilsson E."/>
            <person name="Simone D."/>
            <person name="Lopez-Fernandez M."/>
            <person name="Wu X."/>
            <person name="de Brujin I."/>
            <person name="Lundin D."/>
            <person name="Andersson A."/>
            <person name="Bertilsson S."/>
            <person name="Dopson M."/>
        </authorList>
    </citation>
    <scope>NUCLEOTIDE SEQUENCE</scope>
    <source>
        <strain evidence="1">MM171B03352</strain>
    </source>
</reference>
<evidence type="ECO:0000313" key="1">
    <source>
        <dbReference type="EMBL" id="QJH93189.1"/>
    </source>
</evidence>
<organism evidence="1">
    <name type="scientific">viral metagenome</name>
    <dbReference type="NCBI Taxonomy" id="1070528"/>
    <lineage>
        <taxon>unclassified sequences</taxon>
        <taxon>metagenomes</taxon>
        <taxon>organismal metagenomes</taxon>
    </lineage>
</organism>